<evidence type="ECO:0000256" key="5">
    <source>
        <dbReference type="ARBA" id="ARBA00022692"/>
    </source>
</evidence>
<dbReference type="EMBL" id="CP126659">
    <property type="protein sequence ID" value="WJZ99714.1"/>
    <property type="molecule type" value="Genomic_DNA"/>
</dbReference>
<keyword evidence="7" id="KW-1133">Transmembrane helix</keyword>
<comment type="similarity">
    <text evidence="2">Belongs to the RLP family.</text>
</comment>
<evidence type="ECO:0000256" key="3">
    <source>
        <dbReference type="ARBA" id="ARBA00022475"/>
    </source>
</evidence>
<evidence type="ECO:0000256" key="4">
    <source>
        <dbReference type="ARBA" id="ARBA00022614"/>
    </source>
</evidence>
<evidence type="ECO:0000256" key="9">
    <source>
        <dbReference type="ARBA" id="ARBA00023170"/>
    </source>
</evidence>
<comment type="subcellular location">
    <subcellularLocation>
        <location evidence="1">Cell membrane</location>
        <topology evidence="1">Single-pass type I membrane protein</topology>
    </subcellularLocation>
</comment>
<sequence length="247" mass="27832">MLQLEKPGLGNLVQNLTHLKELRLSQVNICSTIPHELASLSSLTSLFLRECGLHGNQSPSKCCIFLVQVFSGELPTSIGRFASLIELDISSCNFTGLVPSSLGHLPQLSYLDLSRNSFSGQISSFLGNLTQLSYLGISNNHFSGHIPSFLANLTQLTYLDLSSNDFSVRTLAWLVELHMLSKLKNPTGLLLSGNRTKMNWRCFPFLIIKFMDQFQSYTVYNLILTCCKDHFQFHHHQPYYIQSLEIN</sequence>
<reference evidence="11 12" key="1">
    <citation type="journal article" date="2023" name="Hortic Res">
        <title>The complete reference genome for grapevine (Vitis vinifera L.) genetics and breeding.</title>
        <authorList>
            <person name="Shi X."/>
            <person name="Cao S."/>
            <person name="Wang X."/>
            <person name="Huang S."/>
            <person name="Wang Y."/>
            <person name="Liu Z."/>
            <person name="Liu W."/>
            <person name="Leng X."/>
            <person name="Peng Y."/>
            <person name="Wang N."/>
            <person name="Wang Y."/>
            <person name="Ma Z."/>
            <person name="Xu X."/>
            <person name="Zhang F."/>
            <person name="Xue H."/>
            <person name="Zhong H."/>
            <person name="Wang Y."/>
            <person name="Zhang K."/>
            <person name="Velt A."/>
            <person name="Avia K."/>
            <person name="Holtgrawe D."/>
            <person name="Grimplet J."/>
            <person name="Matus J.T."/>
            <person name="Ware D."/>
            <person name="Wu X."/>
            <person name="Wang H."/>
            <person name="Liu C."/>
            <person name="Fang Y."/>
            <person name="Rustenholz C."/>
            <person name="Cheng Z."/>
            <person name="Xiao H."/>
            <person name="Zhou Y."/>
        </authorList>
    </citation>
    <scope>NUCLEOTIDE SEQUENCE [LARGE SCALE GENOMIC DNA]</scope>
    <source>
        <strain evidence="12">cv. Pinot noir / PN40024</strain>
        <tissue evidence="11">Leaf</tissue>
    </source>
</reference>
<evidence type="ECO:0000256" key="6">
    <source>
        <dbReference type="ARBA" id="ARBA00022737"/>
    </source>
</evidence>
<protein>
    <recommendedName>
        <fullName evidence="13">Non-specific serine/threonine protein kinase</fullName>
    </recommendedName>
</protein>
<keyword evidence="4" id="KW-0433">Leucine-rich repeat</keyword>
<keyword evidence="3" id="KW-1003">Cell membrane</keyword>
<dbReference type="InterPro" id="IPR001611">
    <property type="entry name" value="Leu-rich_rpt"/>
</dbReference>
<evidence type="ECO:0000256" key="2">
    <source>
        <dbReference type="ARBA" id="ARBA00009592"/>
    </source>
</evidence>
<keyword evidence="6" id="KW-0677">Repeat</keyword>
<evidence type="ECO:0000256" key="8">
    <source>
        <dbReference type="ARBA" id="ARBA00023136"/>
    </source>
</evidence>
<accession>A0ABY9CYZ8</accession>
<organism evidence="11 12">
    <name type="scientific">Vitis vinifera</name>
    <name type="common">Grape</name>
    <dbReference type="NCBI Taxonomy" id="29760"/>
    <lineage>
        <taxon>Eukaryota</taxon>
        <taxon>Viridiplantae</taxon>
        <taxon>Streptophyta</taxon>
        <taxon>Embryophyta</taxon>
        <taxon>Tracheophyta</taxon>
        <taxon>Spermatophyta</taxon>
        <taxon>Magnoliopsida</taxon>
        <taxon>eudicotyledons</taxon>
        <taxon>Gunneridae</taxon>
        <taxon>Pentapetalae</taxon>
        <taxon>rosids</taxon>
        <taxon>Vitales</taxon>
        <taxon>Vitaceae</taxon>
        <taxon>Viteae</taxon>
        <taxon>Vitis</taxon>
    </lineage>
</organism>
<evidence type="ECO:0000256" key="7">
    <source>
        <dbReference type="ARBA" id="ARBA00022989"/>
    </source>
</evidence>
<dbReference type="PANTHER" id="PTHR27004">
    <property type="entry name" value="RECEPTOR-LIKE PROTEIN 12 ISOFORM X1"/>
    <property type="match status" value="1"/>
</dbReference>
<keyword evidence="8" id="KW-0472">Membrane</keyword>
<keyword evidence="5" id="KW-0812">Transmembrane</keyword>
<evidence type="ECO:0000313" key="11">
    <source>
        <dbReference type="EMBL" id="WJZ99714.1"/>
    </source>
</evidence>
<dbReference type="Proteomes" id="UP001227230">
    <property type="component" value="Chromosome 12"/>
</dbReference>
<name>A0ABY9CYZ8_VITVI</name>
<dbReference type="Pfam" id="PF00560">
    <property type="entry name" value="LRR_1"/>
    <property type="match status" value="1"/>
</dbReference>
<keyword evidence="12" id="KW-1185">Reference proteome</keyword>
<dbReference type="InterPro" id="IPR032675">
    <property type="entry name" value="LRR_dom_sf"/>
</dbReference>
<keyword evidence="9" id="KW-0675">Receptor</keyword>
<proteinExistence type="inferred from homology"/>
<dbReference type="PANTHER" id="PTHR27004:SF203">
    <property type="entry name" value="LEUCINE-RICH REPEAT-CONTAINING N-TERMINAL PLANT-TYPE DOMAIN-CONTAINING PROTEIN"/>
    <property type="match status" value="1"/>
</dbReference>
<evidence type="ECO:0008006" key="13">
    <source>
        <dbReference type="Google" id="ProtNLM"/>
    </source>
</evidence>
<evidence type="ECO:0000256" key="10">
    <source>
        <dbReference type="ARBA" id="ARBA00023180"/>
    </source>
</evidence>
<keyword evidence="10" id="KW-0325">Glycoprotein</keyword>
<dbReference type="Gene3D" id="3.80.10.10">
    <property type="entry name" value="Ribonuclease Inhibitor"/>
    <property type="match status" value="2"/>
</dbReference>
<dbReference type="SUPFAM" id="SSF52058">
    <property type="entry name" value="L domain-like"/>
    <property type="match status" value="1"/>
</dbReference>
<dbReference type="Pfam" id="PF13855">
    <property type="entry name" value="LRR_8"/>
    <property type="match status" value="1"/>
</dbReference>
<evidence type="ECO:0000313" key="12">
    <source>
        <dbReference type="Proteomes" id="UP001227230"/>
    </source>
</evidence>
<evidence type="ECO:0000256" key="1">
    <source>
        <dbReference type="ARBA" id="ARBA00004251"/>
    </source>
</evidence>
<gene>
    <name evidence="11" type="ORF">VitviT2T_018134</name>
</gene>